<dbReference type="PANTHER" id="PTHR34187">
    <property type="entry name" value="FGR18P"/>
    <property type="match status" value="1"/>
</dbReference>
<dbReference type="Proteomes" id="UP000001631">
    <property type="component" value="Unassembled WGS sequence"/>
</dbReference>
<evidence type="ECO:0000256" key="4">
    <source>
        <dbReference type="ARBA" id="ARBA00023136"/>
    </source>
</evidence>
<evidence type="ECO:0000256" key="2">
    <source>
        <dbReference type="ARBA" id="ARBA00022692"/>
    </source>
</evidence>
<evidence type="ECO:0000259" key="7">
    <source>
        <dbReference type="Pfam" id="PF02656"/>
    </source>
</evidence>
<sequence length="373" mass="39896">MASLQSTSPNNNTTSSKDSNNTPDIHPNYTLHSSTSAPLATAREDEATPSRSRPTSTVNHPRTPSRDVVKSKEASDQRQRGISTSSKTAAAATAAAAIAIGNNDNESYEDVTELIDLAPLPASDHSDGHDRDTARHCNNNNNIDIDNDNGNGSNHSRPSSASSISSGSVRLVVQRTRSTQRSGTSGDSVENRGSNTGILGGVKRFWFRHVSMTVPRRQNRDHFALVIPKNEPASSSSKHAIHQSIKSKELHFIPAPWTMPKTLERTFLAYIRTSLAFAFQGALIAQLFSLQNTHDQGDTPFGFHAVGKPLACGCHACAIAVAAVGSYRFWRQQNALARGKVHAGGWELGVSGACAAGIIAAAFVLVVLITARK</sequence>
<dbReference type="EMBL" id="GG663363">
    <property type="protein sequence ID" value="EEH10683.1"/>
    <property type="molecule type" value="Genomic_DNA"/>
</dbReference>
<keyword evidence="4 6" id="KW-0472">Membrane</keyword>
<feature type="compositionally biased region" description="Polar residues" evidence="5">
    <location>
        <begin position="49"/>
        <end position="62"/>
    </location>
</feature>
<dbReference type="VEuPathDB" id="FungiDB:I7I50_01879"/>
<feature type="transmembrane region" description="Helical" evidence="6">
    <location>
        <begin position="310"/>
        <end position="330"/>
    </location>
</feature>
<dbReference type="RefSeq" id="XP_045291163.1">
    <property type="nucleotide sequence ID" value="XM_045427188.1"/>
</dbReference>
<dbReference type="STRING" id="447093.C0NAJ2"/>
<dbReference type="GeneID" id="69033155"/>
<keyword evidence="2 6" id="KW-0812">Transmembrane</keyword>
<evidence type="ECO:0000313" key="9">
    <source>
        <dbReference type="Proteomes" id="UP000001631"/>
    </source>
</evidence>
<dbReference type="InParanoid" id="C0NAJ2"/>
<dbReference type="AlphaFoldDB" id="C0NAJ2"/>
<feature type="region of interest" description="Disordered" evidence="5">
    <location>
        <begin position="1"/>
        <end position="88"/>
    </location>
</feature>
<feature type="transmembrane region" description="Helical" evidence="6">
    <location>
        <begin position="267"/>
        <end position="290"/>
    </location>
</feature>
<dbReference type="InterPro" id="IPR003807">
    <property type="entry name" value="DUF202"/>
</dbReference>
<accession>C0NAJ2</accession>
<dbReference type="InterPro" id="IPR052053">
    <property type="entry name" value="IM_YidH-like"/>
</dbReference>
<gene>
    <name evidence="8" type="ORF">HCBG_00138</name>
</gene>
<organism evidence="8 9">
    <name type="scientific">Ajellomyces capsulatus (strain G186AR / H82 / ATCC MYA-2454 / RMSCC 2432)</name>
    <name type="common">Darling's disease fungus</name>
    <name type="synonym">Histoplasma capsulatum</name>
    <dbReference type="NCBI Taxonomy" id="447093"/>
    <lineage>
        <taxon>Eukaryota</taxon>
        <taxon>Fungi</taxon>
        <taxon>Dikarya</taxon>
        <taxon>Ascomycota</taxon>
        <taxon>Pezizomycotina</taxon>
        <taxon>Eurotiomycetes</taxon>
        <taxon>Eurotiomycetidae</taxon>
        <taxon>Onygenales</taxon>
        <taxon>Ajellomycetaceae</taxon>
        <taxon>Histoplasma</taxon>
    </lineage>
</organism>
<name>C0NAJ2_AJECG</name>
<feature type="region of interest" description="Disordered" evidence="5">
    <location>
        <begin position="120"/>
        <end position="195"/>
    </location>
</feature>
<evidence type="ECO:0000256" key="3">
    <source>
        <dbReference type="ARBA" id="ARBA00022989"/>
    </source>
</evidence>
<evidence type="ECO:0000313" key="8">
    <source>
        <dbReference type="EMBL" id="EEH10683.1"/>
    </source>
</evidence>
<protein>
    <recommendedName>
        <fullName evidence="7">DUF202 domain-containing protein</fullName>
    </recommendedName>
</protein>
<feature type="domain" description="DUF202" evidence="7">
    <location>
        <begin position="264"/>
        <end position="335"/>
    </location>
</feature>
<reference evidence="8" key="1">
    <citation type="submission" date="2009-02" db="EMBL/GenBank/DDBJ databases">
        <title>The Genome Sequence of Ajellomyces capsulatus strain G186AR.</title>
        <authorList>
            <consortium name="The Broad Institute Genome Sequencing Platform"/>
            <person name="Champion M."/>
            <person name="Cuomo C."/>
            <person name="Ma L.-J."/>
            <person name="Henn M.R."/>
            <person name="Sil A."/>
            <person name="Goldman B."/>
            <person name="Young S.K."/>
            <person name="Kodira C.D."/>
            <person name="Zeng Q."/>
            <person name="Koehrsen M."/>
            <person name="Alvarado L."/>
            <person name="Berlin A."/>
            <person name="Borenstein D."/>
            <person name="Chen Z."/>
            <person name="Engels R."/>
            <person name="Freedman E."/>
            <person name="Gellesch M."/>
            <person name="Goldberg J."/>
            <person name="Griggs A."/>
            <person name="Gujja S."/>
            <person name="Heiman D."/>
            <person name="Hepburn T."/>
            <person name="Howarth C."/>
            <person name="Jen D."/>
            <person name="Larson L."/>
            <person name="Lewis B."/>
            <person name="Mehta T."/>
            <person name="Park D."/>
            <person name="Pearson M."/>
            <person name="Roberts A."/>
            <person name="Saif S."/>
            <person name="Shea T."/>
            <person name="Shenoy N."/>
            <person name="Sisk P."/>
            <person name="Stolte C."/>
            <person name="Sykes S."/>
            <person name="Walk T."/>
            <person name="White J."/>
            <person name="Yandava C."/>
            <person name="Klein B."/>
            <person name="McEwen J.G."/>
            <person name="Puccia R."/>
            <person name="Goldman G.H."/>
            <person name="Felipe M.S."/>
            <person name="Nino-Vega G."/>
            <person name="San-Blas G."/>
            <person name="Taylor J."/>
            <person name="Mendoza L."/>
            <person name="Galagan J."/>
            <person name="Nusbaum C."/>
            <person name="Birren B."/>
        </authorList>
    </citation>
    <scope>NUCLEOTIDE SEQUENCE</scope>
    <source>
        <strain evidence="8">G186AR</strain>
    </source>
</reference>
<comment type="subcellular location">
    <subcellularLocation>
        <location evidence="1">Endomembrane system</location>
        <topology evidence="1">Multi-pass membrane protein</topology>
    </subcellularLocation>
</comment>
<feature type="compositionally biased region" description="Basic and acidic residues" evidence="5">
    <location>
        <begin position="124"/>
        <end position="135"/>
    </location>
</feature>
<dbReference type="HOGENOM" id="CLU_053359_1_0_1"/>
<evidence type="ECO:0000256" key="5">
    <source>
        <dbReference type="SAM" id="MobiDB-lite"/>
    </source>
</evidence>
<feature type="transmembrane region" description="Helical" evidence="6">
    <location>
        <begin position="350"/>
        <end position="371"/>
    </location>
</feature>
<keyword evidence="9" id="KW-1185">Reference proteome</keyword>
<feature type="compositionally biased region" description="Low complexity" evidence="5">
    <location>
        <begin position="1"/>
        <end position="24"/>
    </location>
</feature>
<dbReference type="PANTHER" id="PTHR34187:SF1">
    <property type="entry name" value="DUF202 DOMAIN-CONTAINING PROTEIN"/>
    <property type="match status" value="1"/>
</dbReference>
<proteinExistence type="predicted"/>
<dbReference type="Pfam" id="PF02656">
    <property type="entry name" value="DUF202"/>
    <property type="match status" value="1"/>
</dbReference>
<keyword evidence="3 6" id="KW-1133">Transmembrane helix</keyword>
<dbReference type="GO" id="GO:0012505">
    <property type="term" value="C:endomembrane system"/>
    <property type="evidence" value="ECO:0007669"/>
    <property type="project" value="UniProtKB-SubCell"/>
</dbReference>
<evidence type="ECO:0000256" key="6">
    <source>
        <dbReference type="SAM" id="Phobius"/>
    </source>
</evidence>
<feature type="compositionally biased region" description="Basic and acidic residues" evidence="5">
    <location>
        <begin position="64"/>
        <end position="79"/>
    </location>
</feature>
<feature type="compositionally biased region" description="Polar residues" evidence="5">
    <location>
        <begin position="175"/>
        <end position="195"/>
    </location>
</feature>
<evidence type="ECO:0000256" key="1">
    <source>
        <dbReference type="ARBA" id="ARBA00004127"/>
    </source>
</evidence>
<feature type="compositionally biased region" description="Low complexity" evidence="5">
    <location>
        <begin position="138"/>
        <end position="168"/>
    </location>
</feature>